<protein>
    <submittedName>
        <fullName evidence="1">DUF2145 domain-containing protein</fullName>
    </submittedName>
</protein>
<comment type="caution">
    <text evidence="1">The sequence shown here is derived from an EMBL/GenBank/DDBJ whole genome shotgun (WGS) entry which is preliminary data.</text>
</comment>
<gene>
    <name evidence="1" type="ORF">NYO99_12240</name>
</gene>
<keyword evidence="2" id="KW-1185">Reference proteome</keyword>
<evidence type="ECO:0000313" key="1">
    <source>
        <dbReference type="EMBL" id="MCY4745744.1"/>
    </source>
</evidence>
<name>A0ACC6CBM9_9BURK</name>
<proteinExistence type="predicted"/>
<reference evidence="1" key="1">
    <citation type="submission" date="2022-08" db="EMBL/GenBank/DDBJ databases">
        <title>Genome sequencing of Pelomonas sp. UHG3.</title>
        <authorList>
            <person name="So Y."/>
        </authorList>
    </citation>
    <scope>NUCLEOTIDE SEQUENCE</scope>
    <source>
        <strain evidence="1">UHG3</strain>
    </source>
</reference>
<dbReference type="Proteomes" id="UP001076464">
    <property type="component" value="Unassembled WGS sequence"/>
</dbReference>
<sequence>MRRLLPALLVALASAGAAQAGSVLPQGCDRPVAVNATQQDRLLRFTAVVREALAASGAPAALVARSGTDLSRLGLRYSHAAVALAEGLDTPWAVRQLYYACAEGQPRLFDQGLAGFVTGSDDPDVGYLSVLLLPPEAGAALAAATLDRPRALALLNARYSANAYPFSTEYQNCNQWVAELLAAAIAGSTTRTEAQAWLQREGYAPQPVRVSPWLMLAGRFVPWVRFHDHPDALLQAGLVQTSLPDSLEAFALKRWPGARRLEFCHGPKGVLRSLDGKPLPAGCVAQAEVSAADGRHAAAAAPTLPDRPIP</sequence>
<evidence type="ECO:0000313" key="2">
    <source>
        <dbReference type="Proteomes" id="UP001076464"/>
    </source>
</evidence>
<dbReference type="EMBL" id="JAPPUY010000003">
    <property type="protein sequence ID" value="MCY4745744.1"/>
    <property type="molecule type" value="Genomic_DNA"/>
</dbReference>
<organism evidence="1 2">
    <name type="scientific">Roseateles hydrophilus</name>
    <dbReference type="NCBI Taxonomy" id="2975054"/>
    <lineage>
        <taxon>Bacteria</taxon>
        <taxon>Pseudomonadati</taxon>
        <taxon>Pseudomonadota</taxon>
        <taxon>Betaproteobacteria</taxon>
        <taxon>Burkholderiales</taxon>
        <taxon>Sphaerotilaceae</taxon>
        <taxon>Roseateles</taxon>
    </lineage>
</organism>
<accession>A0ACC6CBM9</accession>